<comment type="caution">
    <text evidence="3">The sequence shown here is derived from an EMBL/GenBank/DDBJ whole genome shotgun (WGS) entry which is preliminary data.</text>
</comment>
<dbReference type="STRING" id="1469144.LI90_1879"/>
<dbReference type="EMBL" id="LAXD01000001">
    <property type="protein sequence ID" value="KWX00851.1"/>
    <property type="molecule type" value="Genomic_DNA"/>
</dbReference>
<dbReference type="Pfam" id="PF06722">
    <property type="entry name" value="EryCIII-like_C"/>
    <property type="match status" value="1"/>
</dbReference>
<keyword evidence="1 3" id="KW-0808">Transferase</keyword>
<evidence type="ECO:0000259" key="2">
    <source>
        <dbReference type="Pfam" id="PF06722"/>
    </source>
</evidence>
<dbReference type="SUPFAM" id="SSF53756">
    <property type="entry name" value="UDP-Glycosyltransferase/glycogen phosphorylase"/>
    <property type="match status" value="1"/>
</dbReference>
<evidence type="ECO:0000256" key="1">
    <source>
        <dbReference type="ARBA" id="ARBA00022679"/>
    </source>
</evidence>
<evidence type="ECO:0000313" key="4">
    <source>
        <dbReference type="Proteomes" id="UP000070188"/>
    </source>
</evidence>
<dbReference type="GO" id="GO:0016758">
    <property type="term" value="F:hexosyltransferase activity"/>
    <property type="evidence" value="ECO:0007669"/>
    <property type="project" value="UniProtKB-ARBA"/>
</dbReference>
<reference evidence="4" key="1">
    <citation type="submission" date="2015-04" db="EMBL/GenBank/DDBJ databases">
        <title>Physiological reanalysis, assessment of diazotrophy, and genome sequences of multiple isolates of Streptomyces thermoautotrophicus.</title>
        <authorList>
            <person name="MacKellar D.C."/>
            <person name="Lieber L."/>
            <person name="Norman J."/>
            <person name="Bolger A."/>
            <person name="Tobin C."/>
            <person name="Murray J.W."/>
            <person name="Chang R."/>
            <person name="Ford T."/>
            <person name="Nguyen P.Q."/>
            <person name="Woodward J."/>
            <person name="Permingeat H."/>
            <person name="Joshi N.S."/>
            <person name="Silver P.A."/>
            <person name="Usadel B."/>
            <person name="Rutherford A.W."/>
            <person name="Friesen M."/>
            <person name="Prell J."/>
        </authorList>
    </citation>
    <scope>NUCLEOTIDE SEQUENCE [LARGE SCALE GENOMIC DNA]</scope>
    <source>
        <strain evidence="4">H1</strain>
    </source>
</reference>
<accession>A0A132MSN1</accession>
<proteinExistence type="predicted"/>
<dbReference type="PATRIC" id="fig|1469144.10.peg.2029"/>
<evidence type="ECO:0000313" key="3">
    <source>
        <dbReference type="EMBL" id="KWX00851.1"/>
    </source>
</evidence>
<dbReference type="GO" id="GO:0017000">
    <property type="term" value="P:antibiotic biosynthetic process"/>
    <property type="evidence" value="ECO:0007669"/>
    <property type="project" value="UniProtKB-ARBA"/>
</dbReference>
<sequence length="437" mass="48194">MLVATAPGEGHVNPMAPVARELVRRGHEVRWYTGRAYRAKVERLGARFEPMRAAYDYGGMSREEAFPHHAGLTGIKGMTAGFRDAFLEPAPDQMRDILDLLETFPADILVTDETTFGAGFVRERTGIPLVWVATSIYLLSSRDTAPLGLGLRPSSSPWGRARNALLRWMANNLVMAELRRHGDVVRARAGLAPLPGGAFENIVRPPDLYLMGTVPSFEYPRGDLLPQTRFVGPFLDPPPEPFEPPAWWADLTAGRPVLHVTQGTVANDPDRLLLPTLRAFAGQDVLVVATTGVPPDRLRLSSLPSNARVERFIPHGHLLPHVDVMVTNGGYGGVNTALAHGVPLLVTACTEEKHEVAAHVAWVGAGIHLRSRRPREAQIRQAVTRLLCDPRYRQRARALRDEYRRYDGPRQAADLIEELADNRRISQEVTADGGSDT</sequence>
<dbReference type="InterPro" id="IPR010610">
    <property type="entry name" value="EryCIII-like_C"/>
</dbReference>
<dbReference type="Gene3D" id="3.40.50.2000">
    <property type="entry name" value="Glycogen Phosphorylase B"/>
    <property type="match status" value="2"/>
</dbReference>
<dbReference type="FunFam" id="3.40.50.2000:FF:000072">
    <property type="entry name" value="Glycosyl transferase"/>
    <property type="match status" value="1"/>
</dbReference>
<protein>
    <submittedName>
        <fullName evidence="3">Glycosyltransferase</fullName>
    </submittedName>
</protein>
<name>A0A132MSN1_9ACTN</name>
<dbReference type="Proteomes" id="UP000070188">
    <property type="component" value="Unassembled WGS sequence"/>
</dbReference>
<dbReference type="AlphaFoldDB" id="A0A132MSN1"/>
<dbReference type="GO" id="GO:0008194">
    <property type="term" value="F:UDP-glycosyltransferase activity"/>
    <property type="evidence" value="ECO:0007669"/>
    <property type="project" value="InterPro"/>
</dbReference>
<keyword evidence="4" id="KW-1185">Reference proteome</keyword>
<gene>
    <name evidence="3" type="ORF">LI90_1879</name>
</gene>
<dbReference type="PANTHER" id="PTHR48050:SF13">
    <property type="entry name" value="STEROL 3-BETA-GLUCOSYLTRANSFERASE UGT80A2"/>
    <property type="match status" value="1"/>
</dbReference>
<dbReference type="PANTHER" id="PTHR48050">
    <property type="entry name" value="STEROL 3-BETA-GLUCOSYLTRANSFERASE"/>
    <property type="match status" value="1"/>
</dbReference>
<organism evidence="3 4">
    <name type="scientific">Carbonactinospora thermoautotrophica</name>
    <dbReference type="NCBI Taxonomy" id="1469144"/>
    <lineage>
        <taxon>Bacteria</taxon>
        <taxon>Bacillati</taxon>
        <taxon>Actinomycetota</taxon>
        <taxon>Actinomycetes</taxon>
        <taxon>Kitasatosporales</taxon>
        <taxon>Carbonactinosporaceae</taxon>
        <taxon>Carbonactinospora</taxon>
    </lineage>
</organism>
<dbReference type="InterPro" id="IPR002213">
    <property type="entry name" value="UDP_glucos_trans"/>
</dbReference>
<feature type="domain" description="Erythromycin biosynthesis protein CIII-like C-terminal" evidence="2">
    <location>
        <begin position="297"/>
        <end position="418"/>
    </location>
</feature>
<dbReference type="InterPro" id="IPR050426">
    <property type="entry name" value="Glycosyltransferase_28"/>
</dbReference>
<dbReference type="CDD" id="cd03784">
    <property type="entry name" value="GT1_Gtf-like"/>
    <property type="match status" value="1"/>
</dbReference>